<dbReference type="Proteomes" id="UP000799770">
    <property type="component" value="Unassembled WGS sequence"/>
</dbReference>
<evidence type="ECO:0000313" key="2">
    <source>
        <dbReference type="Proteomes" id="UP000799770"/>
    </source>
</evidence>
<reference evidence="1" key="1">
    <citation type="journal article" date="2020" name="Stud. Mycol.">
        <title>101 Dothideomycetes genomes: a test case for predicting lifestyles and emergence of pathogens.</title>
        <authorList>
            <person name="Haridas S."/>
            <person name="Albert R."/>
            <person name="Binder M."/>
            <person name="Bloem J."/>
            <person name="Labutti K."/>
            <person name="Salamov A."/>
            <person name="Andreopoulos B."/>
            <person name="Baker S."/>
            <person name="Barry K."/>
            <person name="Bills G."/>
            <person name="Bluhm B."/>
            <person name="Cannon C."/>
            <person name="Castanera R."/>
            <person name="Culley D."/>
            <person name="Daum C."/>
            <person name="Ezra D."/>
            <person name="Gonzalez J."/>
            <person name="Henrissat B."/>
            <person name="Kuo A."/>
            <person name="Liang C."/>
            <person name="Lipzen A."/>
            <person name="Lutzoni F."/>
            <person name="Magnuson J."/>
            <person name="Mondo S."/>
            <person name="Nolan M."/>
            <person name="Ohm R."/>
            <person name="Pangilinan J."/>
            <person name="Park H.-J."/>
            <person name="Ramirez L."/>
            <person name="Alfaro M."/>
            <person name="Sun H."/>
            <person name="Tritt A."/>
            <person name="Yoshinaga Y."/>
            <person name="Zwiers L.-H."/>
            <person name="Turgeon B."/>
            <person name="Goodwin S."/>
            <person name="Spatafora J."/>
            <person name="Crous P."/>
            <person name="Grigoriev I."/>
        </authorList>
    </citation>
    <scope>NUCLEOTIDE SEQUENCE</scope>
    <source>
        <strain evidence="1">CBS 627.86</strain>
    </source>
</reference>
<dbReference type="OrthoDB" id="5062850at2759"/>
<keyword evidence="2" id="KW-1185">Reference proteome</keyword>
<dbReference type="AlphaFoldDB" id="A0A6A5Z348"/>
<dbReference type="EMBL" id="ML977328">
    <property type="protein sequence ID" value="KAF2113297.1"/>
    <property type="molecule type" value="Genomic_DNA"/>
</dbReference>
<evidence type="ECO:0000313" key="1">
    <source>
        <dbReference type="EMBL" id="KAF2113297.1"/>
    </source>
</evidence>
<gene>
    <name evidence="1" type="ORF">BDV96DRAFT_648264</name>
</gene>
<name>A0A6A5Z348_9PLEO</name>
<proteinExistence type="predicted"/>
<sequence>MLNVQCAQSGLQKWLPCCDRQQYQQNDGLPVFHEAITPWVNLRPSDIVSYIGQACENKCASRSVVYVKFAEGQYVEGICPRYGWAFTASLRRCAVPSTWGKHGGSGETGSSERSTMKTRLRHRFAAIGRLCPLHFRRRSKANSVKFRREDVLPRELRDAIYQHYVRVDDGYFYDFPTNSLTGSNGDRIDLSLALTCNQIANEMRGVALKNNKITFKTHFSEKSRRSAELWHLICDSIRSNKVALLNHLAPRLLTPTIVSTAATNYAAFRPILDRWASHGAIRQLHNSEEKSWGEAASVWLDFVQYVVDLLSEHPDFEREAKRFAQEFGPATGMDLAVLAHTNPRPWIIPQLDYLNELVERLQFEYKGSHFPNVKYSYSAACAAVRFLESIHDSNHPHLRHIVLLEDRESIANPWSHARGLIPYCRQNEALRIERVVNLWRTAFLVGDQQYLYITGDSWAVRTGALHNDQLQAKYISKAVCNWLSEALALEALGMPEHSFKLTLDGEPTPNNTTEVFRIVQRDAAFQAALDHCYVCGSLTAPSWVERRLHFGYIFEHLPSSIEKLQKGESGYVVRCNFPLGSSLDFESLVEERKGWSIQEWKQDWKRHEPSNFQTEPPLPSWHVLRWECEYSPSQ</sequence>
<protein>
    <submittedName>
        <fullName evidence="1">Uncharacterized protein</fullName>
    </submittedName>
</protein>
<organism evidence="1 2">
    <name type="scientific">Lophiotrema nucula</name>
    <dbReference type="NCBI Taxonomy" id="690887"/>
    <lineage>
        <taxon>Eukaryota</taxon>
        <taxon>Fungi</taxon>
        <taxon>Dikarya</taxon>
        <taxon>Ascomycota</taxon>
        <taxon>Pezizomycotina</taxon>
        <taxon>Dothideomycetes</taxon>
        <taxon>Pleosporomycetidae</taxon>
        <taxon>Pleosporales</taxon>
        <taxon>Lophiotremataceae</taxon>
        <taxon>Lophiotrema</taxon>
    </lineage>
</organism>
<accession>A0A6A5Z348</accession>